<dbReference type="AlphaFoldDB" id="U4L2D0"/>
<evidence type="ECO:0000313" key="1">
    <source>
        <dbReference type="EMBL" id="CCX09310.1"/>
    </source>
</evidence>
<dbReference type="EMBL" id="HF935450">
    <property type="protein sequence ID" value="CCX09310.1"/>
    <property type="molecule type" value="Genomic_DNA"/>
</dbReference>
<sequence>MAVFFHYPGFHGRCDSLAAAVSFPFLQFPVPIHVFNYFSLFLRFSCYGSPEVSFEYLYRPH</sequence>
<keyword evidence="2" id="KW-1185">Reference proteome</keyword>
<accession>U4L2D0</accession>
<name>U4L2D0_PYROM</name>
<reference evidence="1 2" key="1">
    <citation type="journal article" date="2013" name="PLoS Genet.">
        <title>The genome and development-dependent transcriptomes of Pyronema confluens: a window into fungal evolution.</title>
        <authorList>
            <person name="Traeger S."/>
            <person name="Altegoer F."/>
            <person name="Freitag M."/>
            <person name="Gabaldon T."/>
            <person name="Kempken F."/>
            <person name="Kumar A."/>
            <person name="Marcet-Houben M."/>
            <person name="Poggeler S."/>
            <person name="Stajich J.E."/>
            <person name="Nowrousian M."/>
        </authorList>
    </citation>
    <scope>NUCLEOTIDE SEQUENCE [LARGE SCALE GENOMIC DNA]</scope>
    <source>
        <strain evidence="2">CBS 100304</strain>
        <tissue evidence="1">Vegetative mycelium</tissue>
    </source>
</reference>
<proteinExistence type="predicted"/>
<protein>
    <submittedName>
        <fullName evidence="1">Uncharacterized protein</fullName>
    </submittedName>
</protein>
<gene>
    <name evidence="1" type="ORF">PCON_08903</name>
</gene>
<evidence type="ECO:0000313" key="2">
    <source>
        <dbReference type="Proteomes" id="UP000018144"/>
    </source>
</evidence>
<dbReference type="Proteomes" id="UP000018144">
    <property type="component" value="Unassembled WGS sequence"/>
</dbReference>
<organism evidence="1 2">
    <name type="scientific">Pyronema omphalodes (strain CBS 100304)</name>
    <name type="common">Pyronema confluens</name>
    <dbReference type="NCBI Taxonomy" id="1076935"/>
    <lineage>
        <taxon>Eukaryota</taxon>
        <taxon>Fungi</taxon>
        <taxon>Dikarya</taxon>
        <taxon>Ascomycota</taxon>
        <taxon>Pezizomycotina</taxon>
        <taxon>Pezizomycetes</taxon>
        <taxon>Pezizales</taxon>
        <taxon>Pyronemataceae</taxon>
        <taxon>Pyronema</taxon>
    </lineage>
</organism>